<sequence length="179" mass="20323">MTTHVYIGLYKNTPHRKYAGIWHWNITVAASLTDRADVYSVVEDENETWQTAHRTRADNSGVYLLKSNNLYALVKLPSLTVAPEEIDEFLQRQSPLQGTTPIVTGRGEWSCAQWVIRALQDMDSKGWFSETPTKLADRTAFYEYVRTSKGAMCEMALDNGVTWEDHVGVLVNGVRVLRL</sequence>
<accession>A0A0D7BIJ7</accession>
<evidence type="ECO:0000313" key="2">
    <source>
        <dbReference type="Proteomes" id="UP000054007"/>
    </source>
</evidence>
<proteinExistence type="predicted"/>
<dbReference type="Proteomes" id="UP000054007">
    <property type="component" value="Unassembled WGS sequence"/>
</dbReference>
<protein>
    <submittedName>
        <fullName evidence="1">Uncharacterized protein</fullName>
    </submittedName>
</protein>
<evidence type="ECO:0000313" key="1">
    <source>
        <dbReference type="EMBL" id="KIY70272.1"/>
    </source>
</evidence>
<gene>
    <name evidence="1" type="ORF">CYLTODRAFT_488202</name>
</gene>
<name>A0A0D7BIJ7_9AGAR</name>
<dbReference type="EMBL" id="KN880470">
    <property type="protein sequence ID" value="KIY70272.1"/>
    <property type="molecule type" value="Genomic_DNA"/>
</dbReference>
<dbReference type="OrthoDB" id="2925295at2759"/>
<reference evidence="1 2" key="1">
    <citation type="journal article" date="2015" name="Fungal Genet. Biol.">
        <title>Evolution of novel wood decay mechanisms in Agaricales revealed by the genome sequences of Fistulina hepatica and Cylindrobasidium torrendii.</title>
        <authorList>
            <person name="Floudas D."/>
            <person name="Held B.W."/>
            <person name="Riley R."/>
            <person name="Nagy L.G."/>
            <person name="Koehler G."/>
            <person name="Ransdell A.S."/>
            <person name="Younus H."/>
            <person name="Chow J."/>
            <person name="Chiniquy J."/>
            <person name="Lipzen A."/>
            <person name="Tritt A."/>
            <person name="Sun H."/>
            <person name="Haridas S."/>
            <person name="LaButti K."/>
            <person name="Ohm R.A."/>
            <person name="Kues U."/>
            <person name="Blanchette R.A."/>
            <person name="Grigoriev I.V."/>
            <person name="Minto R.E."/>
            <person name="Hibbett D.S."/>
        </authorList>
    </citation>
    <scope>NUCLEOTIDE SEQUENCE [LARGE SCALE GENOMIC DNA]</scope>
    <source>
        <strain evidence="1 2">FP15055 ss-10</strain>
    </source>
</reference>
<keyword evidence="2" id="KW-1185">Reference proteome</keyword>
<organism evidence="1 2">
    <name type="scientific">Cylindrobasidium torrendii FP15055 ss-10</name>
    <dbReference type="NCBI Taxonomy" id="1314674"/>
    <lineage>
        <taxon>Eukaryota</taxon>
        <taxon>Fungi</taxon>
        <taxon>Dikarya</taxon>
        <taxon>Basidiomycota</taxon>
        <taxon>Agaricomycotina</taxon>
        <taxon>Agaricomycetes</taxon>
        <taxon>Agaricomycetidae</taxon>
        <taxon>Agaricales</taxon>
        <taxon>Marasmiineae</taxon>
        <taxon>Physalacriaceae</taxon>
        <taxon>Cylindrobasidium</taxon>
    </lineage>
</organism>
<dbReference type="AlphaFoldDB" id="A0A0D7BIJ7"/>